<dbReference type="AlphaFoldDB" id="A0A836CHA4"/>
<dbReference type="GO" id="GO:0016787">
    <property type="term" value="F:hydrolase activity"/>
    <property type="evidence" value="ECO:0007669"/>
    <property type="project" value="UniProtKB-KW"/>
</dbReference>
<dbReference type="InterPro" id="IPR011042">
    <property type="entry name" value="6-blade_b-propeller_TolB-like"/>
</dbReference>
<keyword evidence="1" id="KW-0378">Hydrolase</keyword>
<protein>
    <recommendedName>
        <fullName evidence="2">SMP-30/Gluconolactonase/LRE-like region domain-containing protein</fullName>
    </recommendedName>
</protein>
<reference evidence="3" key="1">
    <citation type="submission" date="2021-02" db="EMBL/GenBank/DDBJ databases">
        <title>First Annotated Genome of the Yellow-green Alga Tribonema minus.</title>
        <authorList>
            <person name="Mahan K.M."/>
        </authorList>
    </citation>
    <scope>NUCLEOTIDE SEQUENCE</scope>
    <source>
        <strain evidence="3">UTEX B ZZ1240</strain>
    </source>
</reference>
<sequence>MEMENGVVAVAAHMILVVMAACVSDPLGGSMGAARGQLLLAVTLLCLASPCHSVLYQNATALYSGADSNFGTYIEGCTVDRSGAVYALNYLRNFDGTAIKDTDARTTLGVITGRHSAKQSLYFKTAAARDAAAHPNTDVNSITAIRVKATTPGQWNGARFAPPSVLPPRPGGGSGYSTALIADQTAHKVIQAWFKAGEAPVLRTFCASVDMVEPNDVVVASNGRVFASGQRYAYNNVVGRVVASNGRVFASGQRCAYNNVVEAVLKFEGASSRATGACLRQSSGDGDLWTCSPTRTVGASKATRLLQLGRTNGIELSPNETTLYLSEALNKDGQKYSAQLWRFKVDIKTGAVSDKRLFVDFAALDGTQGSVVDGIRVDVKGNLYVTRNGGWEVAVFAPNVRADDHVSCRNKLETAITAPLSRWRVLDDVDVFAPDARLLRRIRLNFKSPTNLEFGGPDGKTLYVVGRCGDAAWTQGVGCVDTYQAPAAGRSWTLLQNVP</sequence>
<evidence type="ECO:0000256" key="1">
    <source>
        <dbReference type="ARBA" id="ARBA00022801"/>
    </source>
</evidence>
<organism evidence="3 4">
    <name type="scientific">Tribonema minus</name>
    <dbReference type="NCBI Taxonomy" id="303371"/>
    <lineage>
        <taxon>Eukaryota</taxon>
        <taxon>Sar</taxon>
        <taxon>Stramenopiles</taxon>
        <taxon>Ochrophyta</taxon>
        <taxon>PX clade</taxon>
        <taxon>Xanthophyceae</taxon>
        <taxon>Tribonematales</taxon>
        <taxon>Tribonemataceae</taxon>
        <taxon>Tribonema</taxon>
    </lineage>
</organism>
<gene>
    <name evidence="3" type="ORF">JKP88DRAFT_288879</name>
</gene>
<dbReference type="OrthoDB" id="89136at2759"/>
<comment type="caution">
    <text evidence="3">The sequence shown here is derived from an EMBL/GenBank/DDBJ whole genome shotgun (WGS) entry which is preliminary data.</text>
</comment>
<dbReference type="InterPro" id="IPR051262">
    <property type="entry name" value="SMP-30/CGR1_Lactonase"/>
</dbReference>
<evidence type="ECO:0000313" key="4">
    <source>
        <dbReference type="Proteomes" id="UP000664859"/>
    </source>
</evidence>
<keyword evidence="4" id="KW-1185">Reference proteome</keyword>
<dbReference type="PANTHER" id="PTHR47572">
    <property type="entry name" value="LIPOPROTEIN-RELATED"/>
    <property type="match status" value="1"/>
</dbReference>
<proteinExistence type="predicted"/>
<accession>A0A836CHA4</accession>
<dbReference type="Proteomes" id="UP000664859">
    <property type="component" value="Unassembled WGS sequence"/>
</dbReference>
<dbReference type="Gene3D" id="2.120.10.30">
    <property type="entry name" value="TolB, C-terminal domain"/>
    <property type="match status" value="2"/>
</dbReference>
<dbReference type="EMBL" id="JAFCMP010000117">
    <property type="protein sequence ID" value="KAG5185892.1"/>
    <property type="molecule type" value="Genomic_DNA"/>
</dbReference>
<dbReference type="SUPFAM" id="SSF63829">
    <property type="entry name" value="Calcium-dependent phosphotriesterase"/>
    <property type="match status" value="1"/>
</dbReference>
<dbReference type="Pfam" id="PF08450">
    <property type="entry name" value="SGL"/>
    <property type="match status" value="1"/>
</dbReference>
<evidence type="ECO:0000259" key="2">
    <source>
        <dbReference type="Pfam" id="PF08450"/>
    </source>
</evidence>
<dbReference type="InterPro" id="IPR013658">
    <property type="entry name" value="SGL"/>
</dbReference>
<dbReference type="PANTHER" id="PTHR47572:SF4">
    <property type="entry name" value="LACTONASE DRP35"/>
    <property type="match status" value="1"/>
</dbReference>
<name>A0A836CHA4_9STRA</name>
<evidence type="ECO:0000313" key="3">
    <source>
        <dbReference type="EMBL" id="KAG5185892.1"/>
    </source>
</evidence>
<feature type="domain" description="SMP-30/Gluconolactonase/LRE-like region" evidence="2">
    <location>
        <begin position="307"/>
        <end position="409"/>
    </location>
</feature>